<dbReference type="SUPFAM" id="SSF51735">
    <property type="entry name" value="NAD(P)-binding Rossmann-fold domains"/>
    <property type="match status" value="1"/>
</dbReference>
<evidence type="ECO:0000256" key="3">
    <source>
        <dbReference type="RuleBase" id="RU000363"/>
    </source>
</evidence>
<name>B9M404_GEODF</name>
<dbReference type="Pfam" id="PF00106">
    <property type="entry name" value="adh_short"/>
    <property type="match status" value="1"/>
</dbReference>
<sequence>MNIKGSVVMVTGANGGIGQALVRAFLERDAGKVYAAARDDTALAPLVQLGEGRVVPVQLDLLDGAGIARVAGECADVQILVNNAGINRGLWFLAPAGADAAREEMEVNFFGTLAMCRAFAPMMAHVGSGVIANVCSILGLVNMPANGTYCASKAAGHSLLQGLRGELAPKNIRVVGIYPGPVDTRLTAGLEIPKASPEGVAQAIVEGLAAGVEDIFPEEMSRQAHAMMLQDPKLAEREFGKMIPA</sequence>
<reference evidence="4 5" key="1">
    <citation type="submission" date="2009-01" db="EMBL/GenBank/DDBJ databases">
        <title>Complete sequence of Geobacter sp. FRC-32.</title>
        <authorList>
            <consortium name="US DOE Joint Genome Institute"/>
            <person name="Lucas S."/>
            <person name="Copeland A."/>
            <person name="Lapidus A."/>
            <person name="Glavina del Rio T."/>
            <person name="Dalin E."/>
            <person name="Tice H."/>
            <person name="Bruce D."/>
            <person name="Goodwin L."/>
            <person name="Pitluck S."/>
            <person name="Saunders E."/>
            <person name="Brettin T."/>
            <person name="Detter J.C."/>
            <person name="Han C."/>
            <person name="Larimer F."/>
            <person name="Land M."/>
            <person name="Hauser L."/>
            <person name="Kyrpides N."/>
            <person name="Ovchinnikova G."/>
            <person name="Kostka J."/>
            <person name="Richardson P."/>
        </authorList>
    </citation>
    <scope>NUCLEOTIDE SEQUENCE [LARGE SCALE GENOMIC DNA]</scope>
    <source>
        <strain evidence="5">DSM 22248 / JCM 15807 / FRC-32</strain>
    </source>
</reference>
<keyword evidence="5" id="KW-1185">Reference proteome</keyword>
<dbReference type="KEGG" id="geo:Geob_1287"/>
<dbReference type="OrthoDB" id="5334159at2"/>
<dbReference type="HOGENOM" id="CLU_010194_2_6_7"/>
<dbReference type="RefSeq" id="WP_012646376.1">
    <property type="nucleotide sequence ID" value="NC_011979.1"/>
</dbReference>
<dbReference type="InterPro" id="IPR002347">
    <property type="entry name" value="SDR_fam"/>
</dbReference>
<dbReference type="AlphaFoldDB" id="B9M404"/>
<protein>
    <submittedName>
        <fullName evidence="4">Oxidoreductase, SDR family</fullName>
    </submittedName>
</protein>
<comment type="similarity">
    <text evidence="1 3">Belongs to the short-chain dehydrogenases/reductases (SDR) family.</text>
</comment>
<dbReference type="PANTHER" id="PTHR44169">
    <property type="entry name" value="NADPH-DEPENDENT 1-ACYLDIHYDROXYACETONE PHOSPHATE REDUCTASE"/>
    <property type="match status" value="1"/>
</dbReference>
<accession>B9M404</accession>
<gene>
    <name evidence="4" type="ordered locus">Geob_1287</name>
</gene>
<dbReference type="eggNOG" id="COG0300">
    <property type="taxonomic scope" value="Bacteria"/>
</dbReference>
<dbReference type="PRINTS" id="PR00080">
    <property type="entry name" value="SDRFAMILY"/>
</dbReference>
<dbReference type="EMBL" id="CP001390">
    <property type="protein sequence ID" value="ACM19647.1"/>
    <property type="molecule type" value="Genomic_DNA"/>
</dbReference>
<dbReference type="Gene3D" id="3.40.50.720">
    <property type="entry name" value="NAD(P)-binding Rossmann-like Domain"/>
    <property type="match status" value="1"/>
</dbReference>
<dbReference type="InterPro" id="IPR020904">
    <property type="entry name" value="Sc_DH/Rdtase_CS"/>
</dbReference>
<dbReference type="PANTHER" id="PTHR44169:SF6">
    <property type="entry name" value="NADPH-DEPENDENT 1-ACYLDIHYDROXYACETONE PHOSPHATE REDUCTASE"/>
    <property type="match status" value="1"/>
</dbReference>
<dbReference type="InterPro" id="IPR036291">
    <property type="entry name" value="NAD(P)-bd_dom_sf"/>
</dbReference>
<dbReference type="STRING" id="316067.Geob_1287"/>
<dbReference type="PRINTS" id="PR00081">
    <property type="entry name" value="GDHRDH"/>
</dbReference>
<evidence type="ECO:0000313" key="5">
    <source>
        <dbReference type="Proteomes" id="UP000007721"/>
    </source>
</evidence>
<evidence type="ECO:0000256" key="1">
    <source>
        <dbReference type="ARBA" id="ARBA00006484"/>
    </source>
</evidence>
<keyword evidence="2" id="KW-0560">Oxidoreductase</keyword>
<dbReference type="PROSITE" id="PS00061">
    <property type="entry name" value="ADH_SHORT"/>
    <property type="match status" value="1"/>
</dbReference>
<dbReference type="NCBIfam" id="NF006118">
    <property type="entry name" value="PRK08264.1-4"/>
    <property type="match status" value="1"/>
</dbReference>
<proteinExistence type="inferred from homology"/>
<evidence type="ECO:0000256" key="2">
    <source>
        <dbReference type="ARBA" id="ARBA00023002"/>
    </source>
</evidence>
<evidence type="ECO:0000313" key="4">
    <source>
        <dbReference type="EMBL" id="ACM19647.1"/>
    </source>
</evidence>
<organism evidence="4 5">
    <name type="scientific">Geotalea daltonii (strain DSM 22248 / JCM 15807 / FRC-32)</name>
    <name type="common">Geobacter daltonii</name>
    <dbReference type="NCBI Taxonomy" id="316067"/>
    <lineage>
        <taxon>Bacteria</taxon>
        <taxon>Pseudomonadati</taxon>
        <taxon>Thermodesulfobacteriota</taxon>
        <taxon>Desulfuromonadia</taxon>
        <taxon>Geobacterales</taxon>
        <taxon>Geobacteraceae</taxon>
        <taxon>Geotalea</taxon>
    </lineage>
</organism>
<dbReference type="Proteomes" id="UP000007721">
    <property type="component" value="Chromosome"/>
</dbReference>
<dbReference type="GO" id="GO:0016491">
    <property type="term" value="F:oxidoreductase activity"/>
    <property type="evidence" value="ECO:0007669"/>
    <property type="project" value="UniProtKB-KW"/>
</dbReference>